<evidence type="ECO:0000256" key="1">
    <source>
        <dbReference type="SAM" id="Coils"/>
    </source>
</evidence>
<evidence type="ECO:0000259" key="2">
    <source>
        <dbReference type="SMART" id="SM00507"/>
    </source>
</evidence>
<dbReference type="CDD" id="cd00085">
    <property type="entry name" value="HNHc"/>
    <property type="match status" value="1"/>
</dbReference>
<proteinExistence type="predicted"/>
<evidence type="ECO:0000313" key="3">
    <source>
        <dbReference type="EMBL" id="QHU14389.1"/>
    </source>
</evidence>
<dbReference type="Gene3D" id="1.10.30.50">
    <property type="match status" value="1"/>
</dbReference>
<organism evidence="3">
    <name type="scientific">viral metagenome</name>
    <dbReference type="NCBI Taxonomy" id="1070528"/>
    <lineage>
        <taxon>unclassified sequences</taxon>
        <taxon>metagenomes</taxon>
        <taxon>organismal metagenomes</taxon>
    </lineage>
</organism>
<feature type="coiled-coil region" evidence="1">
    <location>
        <begin position="18"/>
        <end position="56"/>
    </location>
</feature>
<dbReference type="SMART" id="SM00507">
    <property type="entry name" value="HNHc"/>
    <property type="match status" value="1"/>
</dbReference>
<accession>A0A6C0K9N2</accession>
<protein>
    <recommendedName>
        <fullName evidence="2">HNH nuclease domain-containing protein</fullName>
    </recommendedName>
</protein>
<name>A0A6C0K9N2_9ZZZZ</name>
<sequence length="167" mass="19208">MAFQFRGLSLIIIKREYCLKMDRELEDLQANMKSEINEIKEKYKNLKLEVRSKYKKANTKRRSIPKTLKDNVWNKTFTERNGVGQCFVCTGKITSRSFDCGHVISVAKGGTDQLSNLKPVCSTCNKSMGTQNMIEFKETFFKDTQSHATLGILQYPPHVRQTLARFA</sequence>
<dbReference type="EMBL" id="MN740839">
    <property type="protein sequence ID" value="QHU14389.1"/>
    <property type="molecule type" value="Genomic_DNA"/>
</dbReference>
<feature type="domain" description="HNH nuclease" evidence="2">
    <location>
        <begin position="71"/>
        <end position="126"/>
    </location>
</feature>
<keyword evidence="1" id="KW-0175">Coiled coil</keyword>
<dbReference type="Pfam" id="PF14279">
    <property type="entry name" value="HNH_5"/>
    <property type="match status" value="1"/>
</dbReference>
<reference evidence="3" key="1">
    <citation type="journal article" date="2020" name="Nature">
        <title>Giant virus diversity and host interactions through global metagenomics.</title>
        <authorList>
            <person name="Schulz F."/>
            <person name="Roux S."/>
            <person name="Paez-Espino D."/>
            <person name="Jungbluth S."/>
            <person name="Walsh D.A."/>
            <person name="Denef V.J."/>
            <person name="McMahon K.D."/>
            <person name="Konstantinidis K.T."/>
            <person name="Eloe-Fadrosh E.A."/>
            <person name="Kyrpides N.C."/>
            <person name="Woyke T."/>
        </authorList>
    </citation>
    <scope>NUCLEOTIDE SEQUENCE</scope>
    <source>
        <strain evidence="3">GVMAG-S-1102113-118</strain>
    </source>
</reference>
<dbReference type="InterPro" id="IPR003615">
    <property type="entry name" value="HNH_nuc"/>
</dbReference>
<dbReference type="InterPro" id="IPR029471">
    <property type="entry name" value="HNH_5"/>
</dbReference>
<dbReference type="AlphaFoldDB" id="A0A6C0K9N2"/>